<evidence type="ECO:0000313" key="1">
    <source>
        <dbReference type="EMBL" id="SVA92367.1"/>
    </source>
</evidence>
<protein>
    <submittedName>
        <fullName evidence="1">Uncharacterized protein</fullName>
    </submittedName>
</protein>
<dbReference type="EMBL" id="UINC01022535">
    <property type="protein sequence ID" value="SVA92367.1"/>
    <property type="molecule type" value="Genomic_DNA"/>
</dbReference>
<name>A0A381ZU80_9ZZZZ</name>
<dbReference type="AlphaFoldDB" id="A0A381ZU80"/>
<organism evidence="1">
    <name type="scientific">marine metagenome</name>
    <dbReference type="NCBI Taxonomy" id="408172"/>
    <lineage>
        <taxon>unclassified sequences</taxon>
        <taxon>metagenomes</taxon>
        <taxon>ecological metagenomes</taxon>
    </lineage>
</organism>
<accession>A0A381ZU80</accession>
<gene>
    <name evidence="1" type="ORF">METZ01_LOCUS145221</name>
</gene>
<proteinExistence type="predicted"/>
<sequence length="126" mass="14522">MTNNDEVVNPSRRWFLKGRISPKPTESSSEINVELIGVSRELDSDLSTCVITYNVINSGTKRISILVRYRLRENFQVIKMLHLGPNETYTGSWTETIPQSREPCSIEVEARCQNTTITRCRNFDRL</sequence>
<reference evidence="1" key="1">
    <citation type="submission" date="2018-05" db="EMBL/GenBank/DDBJ databases">
        <authorList>
            <person name="Lanie J.A."/>
            <person name="Ng W.-L."/>
            <person name="Kazmierczak K.M."/>
            <person name="Andrzejewski T.M."/>
            <person name="Davidsen T.M."/>
            <person name="Wayne K.J."/>
            <person name="Tettelin H."/>
            <person name="Glass J.I."/>
            <person name="Rusch D."/>
            <person name="Podicherti R."/>
            <person name="Tsui H.-C.T."/>
            <person name="Winkler M.E."/>
        </authorList>
    </citation>
    <scope>NUCLEOTIDE SEQUENCE</scope>
</reference>